<evidence type="ECO:0000256" key="2">
    <source>
        <dbReference type="ARBA" id="ARBA00023043"/>
    </source>
</evidence>
<dbReference type="InterPro" id="IPR002110">
    <property type="entry name" value="Ankyrin_rpt"/>
</dbReference>
<dbReference type="InterPro" id="IPR036770">
    <property type="entry name" value="Ankyrin_rpt-contain_sf"/>
</dbReference>
<dbReference type="AlphaFoldDB" id="A0A0L8AJW5"/>
<dbReference type="SUPFAM" id="SSF48403">
    <property type="entry name" value="Ankyrin repeat"/>
    <property type="match status" value="2"/>
</dbReference>
<organism evidence="5 6">
    <name type="scientific">Roseivirga seohaensis subsp. aquiponti</name>
    <dbReference type="NCBI Taxonomy" id="1566026"/>
    <lineage>
        <taxon>Bacteria</taxon>
        <taxon>Pseudomonadati</taxon>
        <taxon>Bacteroidota</taxon>
        <taxon>Cytophagia</taxon>
        <taxon>Cytophagales</taxon>
        <taxon>Roseivirgaceae</taxon>
        <taxon>Roseivirga</taxon>
    </lineage>
</organism>
<gene>
    <name evidence="5" type="ORF">OB69_10075</name>
</gene>
<dbReference type="PANTHER" id="PTHR24123:SF33">
    <property type="entry name" value="PROTEIN HOS4"/>
    <property type="match status" value="1"/>
</dbReference>
<protein>
    <submittedName>
        <fullName evidence="5">Uncharacterized protein</fullName>
    </submittedName>
</protein>
<feature type="repeat" description="ANK" evidence="3">
    <location>
        <begin position="334"/>
        <end position="366"/>
    </location>
</feature>
<name>A0A0L8AJW5_9BACT</name>
<keyword evidence="4" id="KW-0732">Signal</keyword>
<dbReference type="SMART" id="SM00248">
    <property type="entry name" value="ANK"/>
    <property type="match status" value="10"/>
</dbReference>
<feature type="repeat" description="ANK" evidence="3">
    <location>
        <begin position="96"/>
        <end position="128"/>
    </location>
</feature>
<keyword evidence="1" id="KW-0677">Repeat</keyword>
<dbReference type="Gene3D" id="1.25.40.20">
    <property type="entry name" value="Ankyrin repeat-containing domain"/>
    <property type="match status" value="3"/>
</dbReference>
<evidence type="ECO:0000313" key="5">
    <source>
        <dbReference type="EMBL" id="KOF02659.1"/>
    </source>
</evidence>
<proteinExistence type="predicted"/>
<dbReference type="Pfam" id="PF12796">
    <property type="entry name" value="Ank_2"/>
    <property type="match status" value="3"/>
</dbReference>
<dbReference type="InterPro" id="IPR051165">
    <property type="entry name" value="Multifunctional_ANK_Repeat"/>
</dbReference>
<feature type="chain" id="PRO_5005580033" evidence="4">
    <location>
        <begin position="25"/>
        <end position="501"/>
    </location>
</feature>
<dbReference type="RefSeq" id="WP_053223598.1">
    <property type="nucleotide sequence ID" value="NZ_JSVA01000010.1"/>
</dbReference>
<feature type="repeat" description="ANK" evidence="3">
    <location>
        <begin position="440"/>
        <end position="473"/>
    </location>
</feature>
<dbReference type="PATRIC" id="fig|1566026.4.peg.299"/>
<evidence type="ECO:0000256" key="3">
    <source>
        <dbReference type="PROSITE-ProRule" id="PRU00023"/>
    </source>
</evidence>
<evidence type="ECO:0000313" key="6">
    <source>
        <dbReference type="Proteomes" id="UP000036908"/>
    </source>
</evidence>
<feature type="signal peptide" evidence="4">
    <location>
        <begin position="1"/>
        <end position="24"/>
    </location>
</feature>
<dbReference type="PROSITE" id="PS50297">
    <property type="entry name" value="ANK_REP_REGION"/>
    <property type="match status" value="3"/>
</dbReference>
<keyword evidence="6" id="KW-1185">Reference proteome</keyword>
<feature type="repeat" description="ANK" evidence="3">
    <location>
        <begin position="301"/>
        <end position="333"/>
    </location>
</feature>
<evidence type="ECO:0000256" key="1">
    <source>
        <dbReference type="ARBA" id="ARBA00022737"/>
    </source>
</evidence>
<dbReference type="OrthoDB" id="2575953at2"/>
<sequence>MRILNKTKAFALAMLFMVSLNFAAAQGDNPFIQSKYWAAKPSIEAIKADMAKGHSVLQANSGGFDATTYAILNNNPLSTVQFLVEQGNSVNKRTHDSRTYIFWAASRANIEVMEYLMSQGAKTDLRDSHDYTVAQFAAAGGQQSPEIYDFFEANGVDLKNQKTAEGKNILHILIPRLTNYGMLDYFQLRGFDLNELDKNGNGLFNYAARSGNIDLLEELVDRGVKYGENKVTGENAILIASSNRENTVEYYKYLESLGLNPAVKTNEGVSALHRIAALNTNLDVYNYFLSKGLNVNDADSNGNTPLINAAGRNSLEMVTFLAEKTKDINHVNKEGQSALTMAVMRNNAEVVDYLLANGADVKVTDEKGNSLGQYLIGAYSKNNSADFDKKLKSLQAKGLDLSKKQGDKSTLFHLAIDKNDLALLKKVHALKIDVNAKNNEGATVLHLAAMKAADDEILKYLISIGADKSSTTEFEETAFDLAQENEKLANNKVDLEFLKAK</sequence>
<comment type="caution">
    <text evidence="5">The sequence shown here is derived from an EMBL/GenBank/DDBJ whole genome shotgun (WGS) entry which is preliminary data.</text>
</comment>
<dbReference type="Proteomes" id="UP000036908">
    <property type="component" value="Unassembled WGS sequence"/>
</dbReference>
<reference evidence="6" key="1">
    <citation type="submission" date="2014-11" db="EMBL/GenBank/DDBJ databases">
        <title>Genome sequencing of Roseivirga sp. D-25.</title>
        <authorList>
            <person name="Selvaratnam C."/>
            <person name="Thevarajoo S."/>
            <person name="Goh K.M."/>
            <person name="Eee R."/>
            <person name="Chan K.-G."/>
            <person name="Chong C.S."/>
        </authorList>
    </citation>
    <scope>NUCLEOTIDE SEQUENCE [LARGE SCALE GENOMIC DNA]</scope>
    <source>
        <strain evidence="6">D-25</strain>
    </source>
</reference>
<accession>A0A0L8AJW5</accession>
<dbReference type="PANTHER" id="PTHR24123">
    <property type="entry name" value="ANKYRIN REPEAT-CONTAINING"/>
    <property type="match status" value="1"/>
</dbReference>
<dbReference type="PROSITE" id="PS50088">
    <property type="entry name" value="ANK_REPEAT"/>
    <property type="match status" value="4"/>
</dbReference>
<keyword evidence="2 3" id="KW-0040">ANK repeat</keyword>
<dbReference type="EMBL" id="JSVA01000010">
    <property type="protein sequence ID" value="KOF02659.1"/>
    <property type="molecule type" value="Genomic_DNA"/>
</dbReference>
<evidence type="ECO:0000256" key="4">
    <source>
        <dbReference type="SAM" id="SignalP"/>
    </source>
</evidence>